<reference evidence="1" key="1">
    <citation type="journal article" date="2014" name="Front. Microbiol.">
        <title>High frequency of phylogenetically diverse reductive dehalogenase-homologous genes in deep subseafloor sedimentary metagenomes.</title>
        <authorList>
            <person name="Kawai M."/>
            <person name="Futagami T."/>
            <person name="Toyoda A."/>
            <person name="Takaki Y."/>
            <person name="Nishi S."/>
            <person name="Hori S."/>
            <person name="Arai W."/>
            <person name="Tsubouchi T."/>
            <person name="Morono Y."/>
            <person name="Uchiyama I."/>
            <person name="Ito T."/>
            <person name="Fujiyama A."/>
            <person name="Inagaki F."/>
            <person name="Takami H."/>
        </authorList>
    </citation>
    <scope>NUCLEOTIDE SEQUENCE</scope>
    <source>
        <strain evidence="1">Expedition CK06-06</strain>
    </source>
</reference>
<evidence type="ECO:0000313" key="1">
    <source>
        <dbReference type="EMBL" id="GAH86049.1"/>
    </source>
</evidence>
<sequence>HGTGVMECEHPFLESDSDYLLEEGMAFQIDIFLGDNDLGLRFEDAALITSDGVDVFNNKYREVIEL</sequence>
<protein>
    <recommendedName>
        <fullName evidence="2">Peptidase M24 domain-containing protein</fullName>
    </recommendedName>
</protein>
<organism evidence="1">
    <name type="scientific">marine sediment metagenome</name>
    <dbReference type="NCBI Taxonomy" id="412755"/>
    <lineage>
        <taxon>unclassified sequences</taxon>
        <taxon>metagenomes</taxon>
        <taxon>ecological metagenomes</taxon>
    </lineage>
</organism>
<feature type="non-terminal residue" evidence="1">
    <location>
        <position position="1"/>
    </location>
</feature>
<dbReference type="AlphaFoldDB" id="X1K740"/>
<name>X1K740_9ZZZZ</name>
<dbReference type="InterPro" id="IPR036005">
    <property type="entry name" value="Creatinase/aminopeptidase-like"/>
</dbReference>
<dbReference type="EMBL" id="BARU01037239">
    <property type="protein sequence ID" value="GAH86049.1"/>
    <property type="molecule type" value="Genomic_DNA"/>
</dbReference>
<accession>X1K740</accession>
<gene>
    <name evidence="1" type="ORF">S03H2_58063</name>
</gene>
<proteinExistence type="predicted"/>
<dbReference type="Gene3D" id="3.90.230.10">
    <property type="entry name" value="Creatinase/methionine aminopeptidase superfamily"/>
    <property type="match status" value="1"/>
</dbReference>
<dbReference type="SUPFAM" id="SSF55920">
    <property type="entry name" value="Creatinase/aminopeptidase"/>
    <property type="match status" value="1"/>
</dbReference>
<comment type="caution">
    <text evidence="1">The sequence shown here is derived from an EMBL/GenBank/DDBJ whole genome shotgun (WGS) entry which is preliminary data.</text>
</comment>
<evidence type="ECO:0008006" key="2">
    <source>
        <dbReference type="Google" id="ProtNLM"/>
    </source>
</evidence>